<organism evidence="2 3">
    <name type="scientific">Fusarium torreyae</name>
    <dbReference type="NCBI Taxonomy" id="1237075"/>
    <lineage>
        <taxon>Eukaryota</taxon>
        <taxon>Fungi</taxon>
        <taxon>Dikarya</taxon>
        <taxon>Ascomycota</taxon>
        <taxon>Pezizomycotina</taxon>
        <taxon>Sordariomycetes</taxon>
        <taxon>Hypocreomycetidae</taxon>
        <taxon>Hypocreales</taxon>
        <taxon>Nectriaceae</taxon>
        <taxon>Fusarium</taxon>
    </lineage>
</organism>
<dbReference type="Proteomes" id="UP001152049">
    <property type="component" value="Unassembled WGS sequence"/>
</dbReference>
<name>A0A9W8RLP2_9HYPO</name>
<feature type="region of interest" description="Disordered" evidence="1">
    <location>
        <begin position="285"/>
        <end position="317"/>
    </location>
</feature>
<reference evidence="2" key="1">
    <citation type="submission" date="2022-09" db="EMBL/GenBank/DDBJ databases">
        <title>Fusarium specimens isolated from Avocado Roots.</title>
        <authorList>
            <person name="Stajich J."/>
            <person name="Roper C."/>
            <person name="Heimlech-Rivalta G."/>
        </authorList>
    </citation>
    <scope>NUCLEOTIDE SEQUENCE</scope>
    <source>
        <strain evidence="2">CF00136</strain>
    </source>
</reference>
<evidence type="ECO:0000313" key="3">
    <source>
        <dbReference type="Proteomes" id="UP001152049"/>
    </source>
</evidence>
<proteinExistence type="predicted"/>
<protein>
    <submittedName>
        <fullName evidence="2">Uncharacterized protein</fullName>
    </submittedName>
</protein>
<feature type="compositionally biased region" description="Polar residues" evidence="1">
    <location>
        <begin position="285"/>
        <end position="304"/>
    </location>
</feature>
<feature type="compositionally biased region" description="Low complexity" evidence="1">
    <location>
        <begin position="136"/>
        <end position="150"/>
    </location>
</feature>
<comment type="caution">
    <text evidence="2">The sequence shown here is derived from an EMBL/GenBank/DDBJ whole genome shotgun (WGS) entry which is preliminary data.</text>
</comment>
<feature type="region of interest" description="Disordered" evidence="1">
    <location>
        <begin position="124"/>
        <end position="237"/>
    </location>
</feature>
<gene>
    <name evidence="2" type="ORF">NW762_012886</name>
</gene>
<feature type="compositionally biased region" description="Basic and acidic residues" evidence="1">
    <location>
        <begin position="168"/>
        <end position="194"/>
    </location>
</feature>
<keyword evidence="3" id="KW-1185">Reference proteome</keyword>
<accession>A0A9W8RLP2</accession>
<feature type="region of interest" description="Disordered" evidence="1">
    <location>
        <begin position="39"/>
        <end position="75"/>
    </location>
</feature>
<dbReference type="AlphaFoldDB" id="A0A9W8RLP2"/>
<evidence type="ECO:0000313" key="2">
    <source>
        <dbReference type="EMBL" id="KAJ4248116.1"/>
    </source>
</evidence>
<evidence type="ECO:0000256" key="1">
    <source>
        <dbReference type="SAM" id="MobiDB-lite"/>
    </source>
</evidence>
<dbReference type="EMBL" id="JAOQAZ010000037">
    <property type="protein sequence ID" value="KAJ4248116.1"/>
    <property type="molecule type" value="Genomic_DNA"/>
</dbReference>
<sequence length="423" mass="46172">MGGEGESPDDKARGAIAPTVGLNQVIVGWEIFGIRKVKEDDDEDPFASPPAPSSLRPDLQRASPSQQAPIRREEPGQLVHVPVIIIIINDGEDDDDHTPDFRAMAIELTQRRLVQSAFAAPQEQRLLVAPPRPTHEAASIEASADDSLAIRPVDYREPSTETEDSEDIRDPELDDISERDATTDHNDAGERDSTPKPNGASEFDDDTGELNGGGPEPDNSTPQPADNFSGGDPFEELGLLRQPSQVPTSSLSTPNEFRIPEGYQLVPLGYQLVCDGFQVTALGNTPVSNDQAGPSNLNRAQTQPVGGHDRPQDDDDDEMDVDMVSHNTIPCVRCLRRLGKNLAKGYVCMPAKAVHCRQCEFCRKAKSACVKILDDDPEMQKMARRLSNLSKAIGNGEKDLTPEHQRFAKVVLDKLVTAGYQTK</sequence>